<comment type="caution">
    <text evidence="5">The sequence shown here is derived from an EMBL/GenBank/DDBJ whole genome shotgun (WGS) entry which is preliminary data.</text>
</comment>
<dbReference type="GO" id="GO:0016646">
    <property type="term" value="F:oxidoreductase activity, acting on the CH-NH group of donors, NAD or NADP as acceptor"/>
    <property type="evidence" value="ECO:0007669"/>
    <property type="project" value="UniProtKB-ARBA"/>
</dbReference>
<dbReference type="InterPro" id="IPR002563">
    <property type="entry name" value="Flavin_Rdtase-like_dom"/>
</dbReference>
<dbReference type="InterPro" id="IPR012349">
    <property type="entry name" value="Split_barrel_FMN-bd"/>
</dbReference>
<reference evidence="5" key="2">
    <citation type="journal article" date="2021" name="PeerJ">
        <title>Extensive microbial diversity within the chicken gut microbiome revealed by metagenomics and culture.</title>
        <authorList>
            <person name="Gilroy R."/>
            <person name="Ravi A."/>
            <person name="Getino M."/>
            <person name="Pursley I."/>
            <person name="Horton D.L."/>
            <person name="Alikhan N.F."/>
            <person name="Baker D."/>
            <person name="Gharbi K."/>
            <person name="Hall N."/>
            <person name="Watson M."/>
            <person name="Adriaenssens E.M."/>
            <person name="Foster-Nyarko E."/>
            <person name="Jarju S."/>
            <person name="Secka A."/>
            <person name="Antonio M."/>
            <person name="Oren A."/>
            <person name="Chaudhuri R.R."/>
            <person name="La Ragione R."/>
            <person name="Hildebrand F."/>
            <person name="Pallen M.J."/>
        </authorList>
    </citation>
    <scope>NUCLEOTIDE SEQUENCE</scope>
    <source>
        <strain evidence="5">1370</strain>
    </source>
</reference>
<gene>
    <name evidence="5" type="ORF">IAD28_07275</name>
</gene>
<keyword evidence="2" id="KW-0285">Flavoprotein</keyword>
<organism evidence="5 6">
    <name type="scientific">Candidatus Faeciplasma avium</name>
    <dbReference type="NCBI Taxonomy" id="2840798"/>
    <lineage>
        <taxon>Bacteria</taxon>
        <taxon>Bacillati</taxon>
        <taxon>Bacillota</taxon>
        <taxon>Clostridia</taxon>
        <taxon>Eubacteriales</taxon>
        <taxon>Oscillospiraceae</taxon>
        <taxon>Oscillospiraceae incertae sedis</taxon>
        <taxon>Candidatus Faeciplasma</taxon>
    </lineage>
</organism>
<sequence>NAAWGGISDDNQLYLCLSKGHKTVKNILLTGELTVSMATKDYVKECDYLGIESGNKTPDKLSRCGLTTVRSSHVNAPVICELPMCLDCRLISYDGATGMMLCEIVNVSCDESALTDGKIDPAKLCPIVFDPVNARYLTLGETVGNAFKDGLKLK</sequence>
<dbReference type="Gene3D" id="2.30.110.10">
    <property type="entry name" value="Electron Transport, Fmn-binding Protein, Chain A"/>
    <property type="match status" value="1"/>
</dbReference>
<accession>A0A9D1T4Q1</accession>
<dbReference type="EMBL" id="DVOL01000106">
    <property type="protein sequence ID" value="HIV11472.1"/>
    <property type="molecule type" value="Genomic_DNA"/>
</dbReference>
<evidence type="ECO:0000256" key="3">
    <source>
        <dbReference type="ARBA" id="ARBA00038054"/>
    </source>
</evidence>
<evidence type="ECO:0000256" key="2">
    <source>
        <dbReference type="ARBA" id="ARBA00022630"/>
    </source>
</evidence>
<feature type="domain" description="Flavin reductase like" evidence="4">
    <location>
        <begin position="13"/>
        <end position="114"/>
    </location>
</feature>
<dbReference type="Proteomes" id="UP000823960">
    <property type="component" value="Unassembled WGS sequence"/>
</dbReference>
<proteinExistence type="inferred from homology"/>
<evidence type="ECO:0000256" key="1">
    <source>
        <dbReference type="ARBA" id="ARBA00001917"/>
    </source>
</evidence>
<dbReference type="PANTHER" id="PTHR43567:SF1">
    <property type="entry name" value="FLAVOREDOXIN"/>
    <property type="match status" value="1"/>
</dbReference>
<dbReference type="Pfam" id="PF01613">
    <property type="entry name" value="Flavin_Reduct"/>
    <property type="match status" value="1"/>
</dbReference>
<protein>
    <submittedName>
        <fullName evidence="5">Flavin reductase</fullName>
    </submittedName>
</protein>
<evidence type="ECO:0000313" key="5">
    <source>
        <dbReference type="EMBL" id="HIV11472.1"/>
    </source>
</evidence>
<dbReference type="InterPro" id="IPR052174">
    <property type="entry name" value="Flavoredoxin"/>
</dbReference>
<reference evidence="5" key="1">
    <citation type="submission" date="2020-10" db="EMBL/GenBank/DDBJ databases">
        <authorList>
            <person name="Gilroy R."/>
        </authorList>
    </citation>
    <scope>NUCLEOTIDE SEQUENCE</scope>
    <source>
        <strain evidence="5">1370</strain>
    </source>
</reference>
<comment type="cofactor">
    <cofactor evidence="1">
        <name>FMN</name>
        <dbReference type="ChEBI" id="CHEBI:58210"/>
    </cofactor>
</comment>
<feature type="non-terminal residue" evidence="5">
    <location>
        <position position="1"/>
    </location>
</feature>
<evidence type="ECO:0000313" key="6">
    <source>
        <dbReference type="Proteomes" id="UP000823960"/>
    </source>
</evidence>
<dbReference type="SUPFAM" id="SSF50475">
    <property type="entry name" value="FMN-binding split barrel"/>
    <property type="match status" value="1"/>
</dbReference>
<comment type="similarity">
    <text evidence="3">Belongs to the flavoredoxin family.</text>
</comment>
<dbReference type="GO" id="GO:0010181">
    <property type="term" value="F:FMN binding"/>
    <property type="evidence" value="ECO:0007669"/>
    <property type="project" value="InterPro"/>
</dbReference>
<dbReference type="AlphaFoldDB" id="A0A9D1T4Q1"/>
<dbReference type="PANTHER" id="PTHR43567">
    <property type="entry name" value="FLAVOREDOXIN-RELATED-RELATED"/>
    <property type="match status" value="1"/>
</dbReference>
<evidence type="ECO:0000259" key="4">
    <source>
        <dbReference type="Pfam" id="PF01613"/>
    </source>
</evidence>
<name>A0A9D1T4Q1_9FIRM</name>